<reference evidence="7" key="1">
    <citation type="journal article" date="2016" name="PLoS Biol.">
        <title>GPCRs Direct Germline Development and Somatic Gonad Function in Planarians.</title>
        <authorList>
            <person name="Saberi A."/>
            <person name="Jamal A."/>
            <person name="Beets I."/>
            <person name="Schoofs L."/>
            <person name="Newmark P.A."/>
        </authorList>
    </citation>
    <scope>NUCLEOTIDE SEQUENCE</scope>
</reference>
<evidence type="ECO:0000259" key="6">
    <source>
        <dbReference type="PROSITE" id="PS50262"/>
    </source>
</evidence>
<evidence type="ECO:0000313" key="7">
    <source>
        <dbReference type="EMBL" id="ANO39099.1"/>
    </source>
</evidence>
<feature type="transmembrane region" description="Helical" evidence="5">
    <location>
        <begin position="253"/>
        <end position="272"/>
    </location>
</feature>
<sequence length="293" mass="33971">MSSRSNLSAYCQIIYVNMPDIPTIYFYIIFYLMSVGGILLNLFLLVSYKYRLEAILGKRATFTLSMIFLTVADFINSFVLLIDLLFLIFEDSLTYKILEMLKPFRNGMIVIECFLFDLLAFDRLLAVIKPLENKWRPGVIKLVTAIVVTLCLIFEVSLRYCFSDFTIVCDIRRIVGRILNVYYILIFSLFIIVNYACYATLFLYFIIRLKGAQTSSMRNILKMAKILFISAFLFNISLLPTIITAFIGSFFSYTVVYLIYIHIITNPLILILNNQGLRRIFLHKFISVVNSTI</sequence>
<comment type="subcellular location">
    <subcellularLocation>
        <location evidence="1">Membrane</location>
    </subcellularLocation>
</comment>
<accession>A0A193KUN3</accession>
<dbReference type="SUPFAM" id="SSF81321">
    <property type="entry name" value="Family A G protein-coupled receptor-like"/>
    <property type="match status" value="1"/>
</dbReference>
<organism evidence="7">
    <name type="scientific">Schmidtea mediterranea</name>
    <name type="common">Freshwater planarian flatworm</name>
    <dbReference type="NCBI Taxonomy" id="79327"/>
    <lineage>
        <taxon>Eukaryota</taxon>
        <taxon>Metazoa</taxon>
        <taxon>Spiralia</taxon>
        <taxon>Lophotrochozoa</taxon>
        <taxon>Platyhelminthes</taxon>
        <taxon>Rhabditophora</taxon>
        <taxon>Seriata</taxon>
        <taxon>Tricladida</taxon>
        <taxon>Continenticola</taxon>
        <taxon>Geoplanoidea</taxon>
        <taxon>Dugesiidae</taxon>
        <taxon>Schmidtea</taxon>
    </lineage>
</organism>
<feature type="transmembrane region" description="Helical" evidence="5">
    <location>
        <begin position="226"/>
        <end position="247"/>
    </location>
</feature>
<feature type="transmembrane region" description="Helical" evidence="5">
    <location>
        <begin position="24"/>
        <end position="46"/>
    </location>
</feature>
<feature type="transmembrane region" description="Helical" evidence="5">
    <location>
        <begin position="180"/>
        <end position="206"/>
    </location>
</feature>
<keyword evidence="3 5" id="KW-1133">Transmembrane helix</keyword>
<dbReference type="EMBL" id="KX018938">
    <property type="protein sequence ID" value="ANO39099.1"/>
    <property type="molecule type" value="mRNA"/>
</dbReference>
<evidence type="ECO:0000256" key="3">
    <source>
        <dbReference type="ARBA" id="ARBA00022989"/>
    </source>
</evidence>
<keyword evidence="4 5" id="KW-0472">Membrane</keyword>
<feature type="domain" description="G-protein coupled receptors family 1 profile" evidence="6">
    <location>
        <begin position="37"/>
        <end position="270"/>
    </location>
</feature>
<evidence type="ECO:0000256" key="1">
    <source>
        <dbReference type="ARBA" id="ARBA00004370"/>
    </source>
</evidence>
<evidence type="ECO:0000256" key="5">
    <source>
        <dbReference type="SAM" id="Phobius"/>
    </source>
</evidence>
<evidence type="ECO:0000256" key="2">
    <source>
        <dbReference type="ARBA" id="ARBA00022692"/>
    </source>
</evidence>
<name>A0A193KUN3_SCHMD</name>
<gene>
    <name evidence="7" type="primary">gcr142</name>
</gene>
<dbReference type="Gene3D" id="1.20.1070.10">
    <property type="entry name" value="Rhodopsin 7-helix transmembrane proteins"/>
    <property type="match status" value="1"/>
</dbReference>
<dbReference type="InterPro" id="IPR017452">
    <property type="entry name" value="GPCR_Rhodpsn_7TM"/>
</dbReference>
<feature type="transmembrane region" description="Helical" evidence="5">
    <location>
        <begin position="139"/>
        <end position="160"/>
    </location>
</feature>
<protein>
    <submittedName>
        <fullName evidence="7">GCR142</fullName>
    </submittedName>
</protein>
<dbReference type="PROSITE" id="PS50262">
    <property type="entry name" value="G_PROTEIN_RECEP_F1_2"/>
    <property type="match status" value="1"/>
</dbReference>
<dbReference type="AlphaFoldDB" id="A0A193KUN3"/>
<keyword evidence="2 5" id="KW-0812">Transmembrane</keyword>
<evidence type="ECO:0000256" key="4">
    <source>
        <dbReference type="ARBA" id="ARBA00023136"/>
    </source>
</evidence>
<feature type="transmembrane region" description="Helical" evidence="5">
    <location>
        <begin position="109"/>
        <end position="127"/>
    </location>
</feature>
<proteinExistence type="evidence at transcript level"/>
<feature type="transmembrane region" description="Helical" evidence="5">
    <location>
        <begin position="67"/>
        <end position="89"/>
    </location>
</feature>
<dbReference type="GO" id="GO:0016020">
    <property type="term" value="C:membrane"/>
    <property type="evidence" value="ECO:0007669"/>
    <property type="project" value="UniProtKB-SubCell"/>
</dbReference>